<dbReference type="Gene3D" id="3.40.50.12030">
    <property type="entry name" value="Uncharacterised protein family UPF0261, NC domain"/>
    <property type="match status" value="1"/>
</dbReference>
<name>A0AAE0U2D6_SORBR</name>
<organism evidence="3 4">
    <name type="scientific">Sordaria brevicollis</name>
    <dbReference type="NCBI Taxonomy" id="83679"/>
    <lineage>
        <taxon>Eukaryota</taxon>
        <taxon>Fungi</taxon>
        <taxon>Dikarya</taxon>
        <taxon>Ascomycota</taxon>
        <taxon>Pezizomycotina</taxon>
        <taxon>Sordariomycetes</taxon>
        <taxon>Sordariomycetidae</taxon>
        <taxon>Sordariales</taxon>
        <taxon>Sordariaceae</taxon>
        <taxon>Sordaria</taxon>
    </lineage>
</organism>
<dbReference type="PANTHER" id="PTHR31862:SF1">
    <property type="entry name" value="UPF0261 DOMAIN PROTEIN (AFU_ORTHOLOGUE AFUA_1G10120)"/>
    <property type="match status" value="1"/>
</dbReference>
<dbReference type="InterPro" id="IPR008322">
    <property type="entry name" value="UPF0261"/>
</dbReference>
<proteinExistence type="predicted"/>
<gene>
    <name evidence="3" type="ORF">B0T20DRAFT_398060</name>
</gene>
<dbReference type="Pfam" id="PF23189">
    <property type="entry name" value="UPF0261_C"/>
    <property type="match status" value="1"/>
</dbReference>
<dbReference type="PIRSF" id="PIRSF033271">
    <property type="entry name" value="UCP033271"/>
    <property type="match status" value="1"/>
</dbReference>
<dbReference type="NCBIfam" id="NF002674">
    <property type="entry name" value="PRK02399.1-2"/>
    <property type="match status" value="1"/>
</dbReference>
<dbReference type="EMBL" id="JAUTDP010000018">
    <property type="protein sequence ID" value="KAK3388090.1"/>
    <property type="molecule type" value="Genomic_DNA"/>
</dbReference>
<feature type="domain" description="UPF0261" evidence="1">
    <location>
        <begin position="2"/>
        <end position="199"/>
    </location>
</feature>
<keyword evidence="4" id="KW-1185">Reference proteome</keyword>
<reference evidence="3" key="1">
    <citation type="journal article" date="2023" name="Mol. Phylogenet. Evol.">
        <title>Genome-scale phylogeny and comparative genomics of the fungal order Sordariales.</title>
        <authorList>
            <person name="Hensen N."/>
            <person name="Bonometti L."/>
            <person name="Westerberg I."/>
            <person name="Brannstrom I.O."/>
            <person name="Guillou S."/>
            <person name="Cros-Aarteil S."/>
            <person name="Calhoun S."/>
            <person name="Haridas S."/>
            <person name="Kuo A."/>
            <person name="Mondo S."/>
            <person name="Pangilinan J."/>
            <person name="Riley R."/>
            <person name="LaButti K."/>
            <person name="Andreopoulos B."/>
            <person name="Lipzen A."/>
            <person name="Chen C."/>
            <person name="Yan M."/>
            <person name="Daum C."/>
            <person name="Ng V."/>
            <person name="Clum A."/>
            <person name="Steindorff A."/>
            <person name="Ohm R.A."/>
            <person name="Martin F."/>
            <person name="Silar P."/>
            <person name="Natvig D.O."/>
            <person name="Lalanne C."/>
            <person name="Gautier V."/>
            <person name="Ament-Velasquez S.L."/>
            <person name="Kruys A."/>
            <person name="Hutchinson M.I."/>
            <person name="Powell A.J."/>
            <person name="Barry K."/>
            <person name="Miller A.N."/>
            <person name="Grigoriev I.V."/>
            <person name="Debuchy R."/>
            <person name="Gladieux P."/>
            <person name="Hiltunen Thoren M."/>
            <person name="Johannesson H."/>
        </authorList>
    </citation>
    <scope>NUCLEOTIDE SEQUENCE</scope>
    <source>
        <strain evidence="3">FGSC 1904</strain>
    </source>
</reference>
<protein>
    <submittedName>
        <fullName evidence="3">Uncharacterized protein</fullName>
    </submittedName>
</protein>
<evidence type="ECO:0000313" key="3">
    <source>
        <dbReference type="EMBL" id="KAK3388090.1"/>
    </source>
</evidence>
<dbReference type="InterPro" id="IPR056778">
    <property type="entry name" value="UPF0261_C"/>
</dbReference>
<feature type="domain" description="UPF0261" evidence="2">
    <location>
        <begin position="220"/>
        <end position="443"/>
    </location>
</feature>
<evidence type="ECO:0000313" key="4">
    <source>
        <dbReference type="Proteomes" id="UP001281003"/>
    </source>
</evidence>
<dbReference type="CDD" id="cd15488">
    <property type="entry name" value="Tm-1-like"/>
    <property type="match status" value="1"/>
</dbReference>
<dbReference type="InterPro" id="IPR051353">
    <property type="entry name" value="Tobamovirus_resist_UPF0261"/>
</dbReference>
<dbReference type="AlphaFoldDB" id="A0AAE0U2D6"/>
<reference evidence="3" key="2">
    <citation type="submission" date="2023-07" db="EMBL/GenBank/DDBJ databases">
        <authorList>
            <consortium name="Lawrence Berkeley National Laboratory"/>
            <person name="Haridas S."/>
            <person name="Hensen N."/>
            <person name="Bonometti L."/>
            <person name="Westerberg I."/>
            <person name="Brannstrom I.O."/>
            <person name="Guillou S."/>
            <person name="Cros-Aarteil S."/>
            <person name="Calhoun S."/>
            <person name="Kuo A."/>
            <person name="Mondo S."/>
            <person name="Pangilinan J."/>
            <person name="Riley R."/>
            <person name="LaButti K."/>
            <person name="Andreopoulos B."/>
            <person name="Lipzen A."/>
            <person name="Chen C."/>
            <person name="Yanf M."/>
            <person name="Daum C."/>
            <person name="Ng V."/>
            <person name="Clum A."/>
            <person name="Steindorff A."/>
            <person name="Ohm R."/>
            <person name="Martin F."/>
            <person name="Silar P."/>
            <person name="Natvig D."/>
            <person name="Lalanne C."/>
            <person name="Gautier V."/>
            <person name="Ament-velasquez S.L."/>
            <person name="Kruys A."/>
            <person name="Hutchinson M.I."/>
            <person name="Powell A.J."/>
            <person name="Barry K."/>
            <person name="Miller A.N."/>
            <person name="Grigoriev I.V."/>
            <person name="Debuchy R."/>
            <person name="Gladieux P."/>
            <person name="Thoren M.H."/>
            <person name="Johannesson H."/>
        </authorList>
    </citation>
    <scope>NUCLEOTIDE SEQUENCE</scope>
    <source>
        <strain evidence="3">FGSC 1904</strain>
    </source>
</reference>
<dbReference type="Gene3D" id="3.40.50.12020">
    <property type="entry name" value="Uncharacterised protein family UPF0261, NN domain"/>
    <property type="match status" value="1"/>
</dbReference>
<dbReference type="Proteomes" id="UP001281003">
    <property type="component" value="Unassembled WGS sequence"/>
</dbReference>
<sequence>MPTIALLGTCDTKLPELLYLRSQILSQAPPHSTTVFLIDVGRRVISHPAIDMPPSDLLTLYGHPIDDPEDMYAIQQLPRNELVEVMSRLATRAIKFLYSHTERHARDPQGNEMGIHAIISLGGSNATAVATPVMRNAVPIGFPKLMVSTVASGDTGPYVGEADITMMYSVVDVAGLNEVLRSVLSNAAGAVVGMARAYEERMAEKEQKEKEGDGGRGKKKVKVGITMFGVTTPGVDAIRQYLEEKYPVVETLVFHATGHGGKAMERLVREGELDAVIDLTTTELADELVGGVMSAGPDRMRAAVEKKIPYIVSLGALDMVNFGPRETVPERFRKDHGRKLYEHNPTVTLLRTSAEECTEIGRRMCERLRNGGDPRRIQVWIPKGGLSMLSVRRAPFEDRYCDDFLFRAVHNGLEGTGILVKDDQRDVNDKGFAHDVAEAMATLLELSSHQQS</sequence>
<comment type="caution">
    <text evidence="3">The sequence shown here is derived from an EMBL/GenBank/DDBJ whole genome shotgun (WGS) entry which is preliminary data.</text>
</comment>
<evidence type="ECO:0000259" key="2">
    <source>
        <dbReference type="Pfam" id="PF23189"/>
    </source>
</evidence>
<evidence type="ECO:0000259" key="1">
    <source>
        <dbReference type="Pfam" id="PF06792"/>
    </source>
</evidence>
<dbReference type="PANTHER" id="PTHR31862">
    <property type="entry name" value="UPF0261 DOMAIN PROTEIN (AFU_ORTHOLOGUE AFUA_1G10120)"/>
    <property type="match status" value="1"/>
</dbReference>
<dbReference type="InterPro" id="IPR044122">
    <property type="entry name" value="UPF0261_N"/>
</dbReference>
<accession>A0AAE0U2D6</accession>
<dbReference type="Pfam" id="PF06792">
    <property type="entry name" value="UPF0261"/>
    <property type="match status" value="1"/>
</dbReference>